<dbReference type="SUPFAM" id="SSF53756">
    <property type="entry name" value="UDP-Glycosyltransferase/glycogen phosphorylase"/>
    <property type="match status" value="1"/>
</dbReference>
<organism evidence="7">
    <name type="scientific">Delphinium grandiflorum</name>
    <name type="common">Siberian larkspur</name>
    <name type="synonym">Delphinium sinense</name>
    <dbReference type="NCBI Taxonomy" id="85439"/>
    <lineage>
        <taxon>Eukaryota</taxon>
        <taxon>Viridiplantae</taxon>
        <taxon>Streptophyta</taxon>
        <taxon>Embryophyta</taxon>
        <taxon>Tracheophyta</taxon>
        <taxon>Spermatophyta</taxon>
        <taxon>Magnoliopsida</taxon>
        <taxon>Ranunculales</taxon>
        <taxon>Ranunculaceae</taxon>
        <taxon>Ranunculoideae</taxon>
        <taxon>Delphinieae</taxon>
        <taxon>Delphinium</taxon>
    </lineage>
</organism>
<dbReference type="PANTHER" id="PTHR48047:SF182">
    <property type="entry name" value="GLYCOSYLTRANSFERASE"/>
    <property type="match status" value="1"/>
</dbReference>
<dbReference type="EMBL" id="AB889522">
    <property type="protein sequence ID" value="BAO66180.1"/>
    <property type="molecule type" value="mRNA"/>
</dbReference>
<evidence type="ECO:0000256" key="2">
    <source>
        <dbReference type="ARBA" id="ARBA00022676"/>
    </source>
</evidence>
<dbReference type="Pfam" id="PF00201">
    <property type="entry name" value="UDPGT"/>
    <property type="match status" value="1"/>
</dbReference>
<dbReference type="AlphaFoldDB" id="X5IYJ8"/>
<dbReference type="Gene3D" id="3.40.50.2000">
    <property type="entry name" value="Glycogen Phosphorylase B"/>
    <property type="match status" value="2"/>
</dbReference>
<keyword evidence="2 4" id="KW-0328">Glycosyltransferase</keyword>
<dbReference type="GO" id="GO:0035251">
    <property type="term" value="F:UDP-glucosyltransferase activity"/>
    <property type="evidence" value="ECO:0007669"/>
    <property type="project" value="TreeGrafter"/>
</dbReference>
<dbReference type="PROSITE" id="PS00375">
    <property type="entry name" value="UDPGT"/>
    <property type="match status" value="1"/>
</dbReference>
<dbReference type="BRENDA" id="2.4.1.300">
    <property type="organism ID" value="8950"/>
</dbReference>
<comment type="similarity">
    <text evidence="1 4">Belongs to the UDP-glycosyltransferase family.</text>
</comment>
<keyword evidence="3 4" id="KW-0808">Transferase</keyword>
<dbReference type="PANTHER" id="PTHR48047">
    <property type="entry name" value="GLYCOSYLTRANSFERASE"/>
    <property type="match status" value="1"/>
</dbReference>
<sequence length="486" mass="54387">MATKPEDLHLFFIPFMAPGHMNPLIDMARLFASRGVRSSILTTPLNYARFRSTITRDVQSGLPIQTHLLTFPAPSETRLPENCENVDLLPSRDLTPLFARALSLLQPQIDHLVRTLSPDAIVTDLNFPWTAEIAEKHGIPRILFNGSCCFSMALTTAVYQVLPGVNVSSDSEPFLVTGLPDPIYVTNEQLPIRSMRHMNLTEFFNQMREADGKTMSVVSNSFQELEPDYVVHYEKQTGKKVWTVGPVSLFNKDFESKSTRGRKSAIDEHLCLSWLDSKKPKSVLYVCFGSLCHFPNSQLQEIGLGLEESGHPFIWVIKESDSGGLPDGFEERVEGRGLVIKGWAPQVMILSHGSVGGFMTHCGWNSVIESVSVGLPMITWPLFAEQFYNEKFVLNVAKCGVGSGVVRGCDWGEEENIGVLVNKERVRDVVSWFMGEEDEEVKAIRARAKRLGELASETVREGGSSYENMGLFIEDLLSKKRERQNL</sequence>
<dbReference type="Pfam" id="PF26168">
    <property type="entry name" value="Glyco_transf_N"/>
    <property type="match status" value="1"/>
</dbReference>
<evidence type="ECO:0000313" key="7">
    <source>
        <dbReference type="EMBL" id="BAO66180.1"/>
    </source>
</evidence>
<evidence type="ECO:0000256" key="3">
    <source>
        <dbReference type="ARBA" id="ARBA00022679"/>
    </source>
</evidence>
<dbReference type="EC" id="2.4.1.-" evidence="5"/>
<evidence type="ECO:0000256" key="4">
    <source>
        <dbReference type="RuleBase" id="RU003718"/>
    </source>
</evidence>
<feature type="domain" description="Glycosyltransferase N-terminal" evidence="6">
    <location>
        <begin position="10"/>
        <end position="247"/>
    </location>
</feature>
<accession>X5IYJ8</accession>
<dbReference type="CDD" id="cd03784">
    <property type="entry name" value="GT1_Gtf-like"/>
    <property type="match status" value="1"/>
</dbReference>
<dbReference type="InterPro" id="IPR002213">
    <property type="entry name" value="UDP_glucos_trans"/>
</dbReference>
<proteinExistence type="evidence at transcript level"/>
<evidence type="ECO:0000256" key="1">
    <source>
        <dbReference type="ARBA" id="ARBA00009995"/>
    </source>
</evidence>
<evidence type="ECO:0000256" key="5">
    <source>
        <dbReference type="RuleBase" id="RU362057"/>
    </source>
</evidence>
<protein>
    <recommendedName>
        <fullName evidence="5">Glycosyltransferase</fullName>
        <ecNumber evidence="5">2.4.1.-</ecNumber>
    </recommendedName>
</protein>
<name>X5IYJ8_DELGR</name>
<reference evidence="7" key="1">
    <citation type="journal article" date="2014" name="J. Exp. Bot.">
        <title>Identification of the glucosyltransferase gene that supplies the p-hydroxybenzoyl-glucose for 7-polyacylation of anthocyanin in delphinium.</title>
        <authorList>
            <person name="Nishizaki Y."/>
            <person name="Sasaki N."/>
            <person name="Yasunaga M."/>
            <person name="Miyahara T."/>
            <person name="Okamoto E."/>
            <person name="Okamoto M."/>
            <person name="Hirose Y."/>
            <person name="Ozeki Y."/>
        </authorList>
    </citation>
    <scope>NUCLEOTIDE SEQUENCE</scope>
</reference>
<dbReference type="FunFam" id="3.40.50.2000:FF:000047">
    <property type="entry name" value="Glycosyltransferase"/>
    <property type="match status" value="1"/>
</dbReference>
<dbReference type="InterPro" id="IPR035595">
    <property type="entry name" value="UDP_glycos_trans_CS"/>
</dbReference>
<dbReference type="InterPro" id="IPR058980">
    <property type="entry name" value="Glyco_transf_N"/>
</dbReference>
<evidence type="ECO:0000259" key="6">
    <source>
        <dbReference type="Pfam" id="PF26168"/>
    </source>
</evidence>
<dbReference type="FunFam" id="3.40.50.2000:FF:000071">
    <property type="entry name" value="Glycosyltransferase"/>
    <property type="match status" value="1"/>
</dbReference>